<dbReference type="InterPro" id="IPR022441">
    <property type="entry name" value="Para_beta_helix_rpt-2"/>
</dbReference>
<dbReference type="PANTHER" id="PTHR36453">
    <property type="entry name" value="SECRETED PROTEIN-RELATED"/>
    <property type="match status" value="1"/>
</dbReference>
<dbReference type="PANTHER" id="PTHR36453:SF1">
    <property type="entry name" value="RIGHT HANDED BETA HELIX DOMAIN-CONTAINING PROTEIN"/>
    <property type="match status" value="1"/>
</dbReference>
<dbReference type="InterPro" id="IPR039448">
    <property type="entry name" value="Beta_helix"/>
</dbReference>
<dbReference type="NCBIfam" id="TIGR03804">
    <property type="entry name" value="para_beta_helix"/>
    <property type="match status" value="1"/>
</dbReference>
<dbReference type="InterPro" id="IPR012334">
    <property type="entry name" value="Pectin_lyas_fold"/>
</dbReference>
<proteinExistence type="predicted"/>
<gene>
    <name evidence="2" type="ORF">S12H4_54980</name>
</gene>
<dbReference type="InterPro" id="IPR011050">
    <property type="entry name" value="Pectin_lyase_fold/virulence"/>
</dbReference>
<protein>
    <recommendedName>
        <fullName evidence="1">Right handed beta helix domain-containing protein</fullName>
    </recommendedName>
</protein>
<dbReference type="SUPFAM" id="SSF51126">
    <property type="entry name" value="Pectin lyase-like"/>
    <property type="match status" value="1"/>
</dbReference>
<feature type="non-terminal residue" evidence="2">
    <location>
        <position position="138"/>
    </location>
</feature>
<sequence length="138" mass="15580">MSGNHIYDVPRIGIRFSGNENVIEYNYIHHVNRETNDSGAIYTVGRSWVRRGNVIRYNYIDDTGGYHIVGGVARHPYNTHGIYLDDWASGNQVVYNTVKSSYFAGVFVHGGRDNQIEHNTIVEPINGAGVMFSEWTVT</sequence>
<reference evidence="2" key="1">
    <citation type="journal article" date="2014" name="Front. Microbiol.">
        <title>High frequency of phylogenetically diverse reductive dehalogenase-homologous genes in deep subseafloor sedimentary metagenomes.</title>
        <authorList>
            <person name="Kawai M."/>
            <person name="Futagami T."/>
            <person name="Toyoda A."/>
            <person name="Takaki Y."/>
            <person name="Nishi S."/>
            <person name="Hori S."/>
            <person name="Arai W."/>
            <person name="Tsubouchi T."/>
            <person name="Morono Y."/>
            <person name="Uchiyama I."/>
            <person name="Ito T."/>
            <person name="Fujiyama A."/>
            <person name="Inagaki F."/>
            <person name="Takami H."/>
        </authorList>
    </citation>
    <scope>NUCLEOTIDE SEQUENCE</scope>
    <source>
        <strain evidence="2">Expedition CK06-06</strain>
    </source>
</reference>
<dbReference type="Pfam" id="PF13229">
    <property type="entry name" value="Beta_helix"/>
    <property type="match status" value="1"/>
</dbReference>
<comment type="caution">
    <text evidence="2">The sequence shown here is derived from an EMBL/GenBank/DDBJ whole genome shotgun (WGS) entry which is preliminary data.</text>
</comment>
<dbReference type="AlphaFoldDB" id="X1VPW2"/>
<feature type="domain" description="Right handed beta helix" evidence="1">
    <location>
        <begin position="1"/>
        <end position="121"/>
    </location>
</feature>
<dbReference type="EMBL" id="BARW01035211">
    <property type="protein sequence ID" value="GAJ18631.1"/>
    <property type="molecule type" value="Genomic_DNA"/>
</dbReference>
<evidence type="ECO:0000259" key="1">
    <source>
        <dbReference type="Pfam" id="PF13229"/>
    </source>
</evidence>
<dbReference type="Gene3D" id="2.160.20.10">
    <property type="entry name" value="Single-stranded right-handed beta-helix, Pectin lyase-like"/>
    <property type="match status" value="1"/>
</dbReference>
<evidence type="ECO:0000313" key="2">
    <source>
        <dbReference type="EMBL" id="GAJ18631.1"/>
    </source>
</evidence>
<dbReference type="SMART" id="SM00710">
    <property type="entry name" value="PbH1"/>
    <property type="match status" value="4"/>
</dbReference>
<name>X1VPW2_9ZZZZ</name>
<accession>X1VPW2</accession>
<dbReference type="InterPro" id="IPR006626">
    <property type="entry name" value="PbH1"/>
</dbReference>
<organism evidence="2">
    <name type="scientific">marine sediment metagenome</name>
    <dbReference type="NCBI Taxonomy" id="412755"/>
    <lineage>
        <taxon>unclassified sequences</taxon>
        <taxon>metagenomes</taxon>
        <taxon>ecological metagenomes</taxon>
    </lineage>
</organism>